<dbReference type="Pfam" id="PF00581">
    <property type="entry name" value="Rhodanese"/>
    <property type="match status" value="1"/>
</dbReference>
<evidence type="ECO:0000313" key="2">
    <source>
        <dbReference type="EMBL" id="MBY6278267.1"/>
    </source>
</evidence>
<dbReference type="CDD" id="cd00158">
    <property type="entry name" value="RHOD"/>
    <property type="match status" value="1"/>
</dbReference>
<gene>
    <name evidence="2" type="ORF">CWE10_19280</name>
</gene>
<feature type="non-terminal residue" evidence="2">
    <location>
        <position position="1"/>
    </location>
</feature>
<name>A0A953I4I7_SYMTR</name>
<comment type="caution">
    <text evidence="2">The sequence shown here is derived from an EMBL/GenBank/DDBJ whole genome shotgun (WGS) entry which is preliminary data.</text>
</comment>
<sequence>LPKNKTIYVVCRTGTRSDLAAQKLTEKGFTNVWNVVPGMSKWEGPLDTAQS</sequence>
<dbReference type="Gene3D" id="3.40.250.10">
    <property type="entry name" value="Rhodanese-like domain"/>
    <property type="match status" value="1"/>
</dbReference>
<protein>
    <recommendedName>
        <fullName evidence="1">Rhodanese domain-containing protein</fullName>
    </recommendedName>
</protein>
<dbReference type="InterPro" id="IPR001763">
    <property type="entry name" value="Rhodanese-like_dom"/>
</dbReference>
<evidence type="ECO:0000259" key="1">
    <source>
        <dbReference type="PROSITE" id="PS50206"/>
    </source>
</evidence>
<organism evidence="2 3">
    <name type="scientific">Symbiobacterium thermophilum</name>
    <dbReference type="NCBI Taxonomy" id="2734"/>
    <lineage>
        <taxon>Bacteria</taxon>
        <taxon>Bacillati</taxon>
        <taxon>Bacillota</taxon>
        <taxon>Clostridia</taxon>
        <taxon>Eubacteriales</taxon>
        <taxon>Symbiobacteriaceae</taxon>
        <taxon>Symbiobacterium</taxon>
    </lineage>
</organism>
<feature type="domain" description="Rhodanese" evidence="1">
    <location>
        <begin position="1"/>
        <end position="48"/>
    </location>
</feature>
<evidence type="ECO:0000313" key="3">
    <source>
        <dbReference type="Proteomes" id="UP000732377"/>
    </source>
</evidence>
<dbReference type="Proteomes" id="UP000732377">
    <property type="component" value="Unassembled WGS sequence"/>
</dbReference>
<dbReference type="PROSITE" id="PS50206">
    <property type="entry name" value="RHODANESE_3"/>
    <property type="match status" value="1"/>
</dbReference>
<dbReference type="SUPFAM" id="SSF52821">
    <property type="entry name" value="Rhodanese/Cell cycle control phosphatase"/>
    <property type="match status" value="1"/>
</dbReference>
<reference evidence="2" key="1">
    <citation type="submission" date="2017-11" db="EMBL/GenBank/DDBJ databases">
        <title>Three new genomes from thermophilic consortium.</title>
        <authorList>
            <person name="Quaggio R."/>
            <person name="Amgarten D."/>
            <person name="Setubal J.C."/>
        </authorList>
    </citation>
    <scope>NUCLEOTIDE SEQUENCE</scope>
    <source>
        <strain evidence="2">ZCTH01-B2</strain>
    </source>
</reference>
<accession>A0A953I4I7</accession>
<dbReference type="AlphaFoldDB" id="A0A953I4I7"/>
<dbReference type="InterPro" id="IPR036873">
    <property type="entry name" value="Rhodanese-like_dom_sf"/>
</dbReference>
<dbReference type="EMBL" id="PIUK01000415">
    <property type="protein sequence ID" value="MBY6278267.1"/>
    <property type="molecule type" value="Genomic_DNA"/>
</dbReference>
<proteinExistence type="predicted"/>